<gene>
    <name evidence="1" type="ORF">GCM10010310_73440</name>
</gene>
<evidence type="ECO:0000313" key="2">
    <source>
        <dbReference type="Proteomes" id="UP001499989"/>
    </source>
</evidence>
<keyword evidence="2" id="KW-1185">Reference proteome</keyword>
<comment type="caution">
    <text evidence="1">The sequence shown here is derived from an EMBL/GenBank/DDBJ whole genome shotgun (WGS) entry which is preliminary data.</text>
</comment>
<organism evidence="1 2">
    <name type="scientific">Streptomyces violaceolatus</name>
    <dbReference type="NCBI Taxonomy" id="67378"/>
    <lineage>
        <taxon>Bacteria</taxon>
        <taxon>Bacillati</taxon>
        <taxon>Actinomycetota</taxon>
        <taxon>Actinomycetes</taxon>
        <taxon>Kitasatosporales</taxon>
        <taxon>Streptomycetaceae</taxon>
        <taxon>Streptomyces</taxon>
        <taxon>Streptomyces violaceoruber group</taxon>
    </lineage>
</organism>
<dbReference type="EMBL" id="BAAASK010000038">
    <property type="protein sequence ID" value="GAA2702514.1"/>
    <property type="molecule type" value="Genomic_DNA"/>
</dbReference>
<protein>
    <submittedName>
        <fullName evidence="1">Uncharacterized protein</fullName>
    </submittedName>
</protein>
<accession>A0ABN3THG7</accession>
<dbReference type="RefSeq" id="WP_246551059.1">
    <property type="nucleotide sequence ID" value="NZ_BAAASK010000038.1"/>
</dbReference>
<name>A0ABN3THG7_9ACTN</name>
<sequence length="179" mass="20670">MGALPAHLERMRTHPDIAGEVLRLEYTAMSLNPNAKLYGRKTLLEFFDRVRPRDRACLEAFERELDMPWALYRVRRLFLVSAGGGRRPVMRSTERVDTGRPRQLAHRLISVSQRHGVDVERDPVYGRARAWLRPRSTAWPMAEELFATAPARVIDKQDDNFEPHWRALTSSPTAQLPLD</sequence>
<reference evidence="1 2" key="1">
    <citation type="journal article" date="2019" name="Int. J. Syst. Evol. Microbiol.">
        <title>The Global Catalogue of Microorganisms (GCM) 10K type strain sequencing project: providing services to taxonomists for standard genome sequencing and annotation.</title>
        <authorList>
            <consortium name="The Broad Institute Genomics Platform"/>
            <consortium name="The Broad Institute Genome Sequencing Center for Infectious Disease"/>
            <person name="Wu L."/>
            <person name="Ma J."/>
        </authorList>
    </citation>
    <scope>NUCLEOTIDE SEQUENCE [LARGE SCALE GENOMIC DNA]</scope>
    <source>
        <strain evidence="1 2">JCM 4531</strain>
    </source>
</reference>
<dbReference type="Proteomes" id="UP001499989">
    <property type="component" value="Unassembled WGS sequence"/>
</dbReference>
<proteinExistence type="predicted"/>
<evidence type="ECO:0000313" key="1">
    <source>
        <dbReference type="EMBL" id="GAA2702514.1"/>
    </source>
</evidence>